<gene>
    <name evidence="1" type="ORF">BXY80_0054</name>
</gene>
<dbReference type="EMBL" id="RAQJ01000001">
    <property type="protein sequence ID" value="RKE97989.1"/>
    <property type="molecule type" value="Genomic_DNA"/>
</dbReference>
<organism evidence="1 2">
    <name type="scientific">Ichthyenterobacterium magnum</name>
    <dbReference type="NCBI Taxonomy" id="1230530"/>
    <lineage>
        <taxon>Bacteria</taxon>
        <taxon>Pseudomonadati</taxon>
        <taxon>Bacteroidota</taxon>
        <taxon>Flavobacteriia</taxon>
        <taxon>Flavobacteriales</taxon>
        <taxon>Flavobacteriaceae</taxon>
        <taxon>Ichthyenterobacterium</taxon>
    </lineage>
</organism>
<dbReference type="RefSeq" id="WP_120199225.1">
    <property type="nucleotide sequence ID" value="NZ_RAQJ01000001.1"/>
</dbReference>
<accession>A0A420DUY7</accession>
<evidence type="ECO:0000313" key="1">
    <source>
        <dbReference type="EMBL" id="RKE97989.1"/>
    </source>
</evidence>
<proteinExistence type="predicted"/>
<name>A0A420DUY7_9FLAO</name>
<dbReference type="AlphaFoldDB" id="A0A420DUY7"/>
<sequence>MSPLFLYTADIMFLMNVCDKTALQTIKDINSHFELQPNYFVSITAFCKYFMMEPNNVQVVLSAKGK</sequence>
<comment type="caution">
    <text evidence="1">The sequence shown here is derived from an EMBL/GenBank/DDBJ whole genome shotgun (WGS) entry which is preliminary data.</text>
</comment>
<reference evidence="1 2" key="1">
    <citation type="submission" date="2018-09" db="EMBL/GenBank/DDBJ databases">
        <title>Genomic Encyclopedia of Archaeal and Bacterial Type Strains, Phase II (KMG-II): from individual species to whole genera.</title>
        <authorList>
            <person name="Goeker M."/>
        </authorList>
    </citation>
    <scope>NUCLEOTIDE SEQUENCE [LARGE SCALE GENOMIC DNA]</scope>
    <source>
        <strain evidence="1 2">DSM 26283</strain>
    </source>
</reference>
<dbReference type="OrthoDB" id="1121419at2"/>
<evidence type="ECO:0000313" key="2">
    <source>
        <dbReference type="Proteomes" id="UP000284892"/>
    </source>
</evidence>
<dbReference type="Proteomes" id="UP000284892">
    <property type="component" value="Unassembled WGS sequence"/>
</dbReference>
<protein>
    <submittedName>
        <fullName evidence="1">Uncharacterized protein</fullName>
    </submittedName>
</protein>
<keyword evidence="2" id="KW-1185">Reference proteome</keyword>